<dbReference type="EMBL" id="CAJFCW020000005">
    <property type="protein sequence ID" value="CAG9121880.1"/>
    <property type="molecule type" value="Genomic_DNA"/>
</dbReference>
<dbReference type="PROSITE" id="PS50082">
    <property type="entry name" value="WD_REPEATS_2"/>
    <property type="match status" value="1"/>
</dbReference>
<dbReference type="Proteomes" id="UP000614601">
    <property type="component" value="Unassembled WGS sequence"/>
</dbReference>
<feature type="compositionally biased region" description="Low complexity" evidence="4">
    <location>
        <begin position="30"/>
        <end position="41"/>
    </location>
</feature>
<dbReference type="SUPFAM" id="SSF50978">
    <property type="entry name" value="WD40 repeat-like"/>
    <property type="match status" value="1"/>
</dbReference>
<proteinExistence type="predicted"/>
<evidence type="ECO:0000313" key="5">
    <source>
        <dbReference type="EMBL" id="CAD5226181.1"/>
    </source>
</evidence>
<dbReference type="PANTHER" id="PTHR19919">
    <property type="entry name" value="WD REPEAT CONTAINING PROTEIN"/>
    <property type="match status" value="1"/>
</dbReference>
<dbReference type="Pfam" id="PF00400">
    <property type="entry name" value="WD40"/>
    <property type="match status" value="1"/>
</dbReference>
<protein>
    <recommendedName>
        <fullName evidence="7">WD_REPEATS_REGION domain-containing protein</fullName>
    </recommendedName>
</protein>
<feature type="compositionally biased region" description="Basic and acidic residues" evidence="4">
    <location>
        <begin position="78"/>
        <end position="92"/>
    </location>
</feature>
<sequence length="865" mass="92494">MKMEETGSNAQAHRVDENVLTEGGTDAGGSSSPNQDSSPPNLGQVNSSDLAPLQPATSKESEAAEELSPPDPTPSTSKEIDSSKPKSSKNPEENSDFEPSPSKKEKKGEMESASNSDSPHSLLIDEDEPGSISRVATEEPTNESEAYNNHDSLPPSEPAPPLEVNHPVEERENPYADVLKDPLLGQRPSNEVLQLLEQQSAEEKRLREQQEQKEREERARQEQVQINAQLNGLGPSASQALNGLQSGLHGLPQSSQALNGLVPGVSGLGQAGALSQAGLLSGLAQASQGLNGTGNGLPQANGQALNGLSQQASQALNGLGSQASQLMNGLTPQASQAFQALNGLTSQAQALNGLNPQASQALNGLTQALAQNSAINGQAFSQSLASQAQALGLTSQALNGLQNGQANNLSGQAQALQSLAAFNGLELPFGLFAAAGNLPLQLQNLQHAAQLAAAAIPAASSADKPAGGIGIAPNMASTTAIIGASNIPASISAALSGGGGKTSIAKCKPDRQSVPTKTKKEIYKWEGKDQHFAMAWSYKKFPDQKLRLACSTIKDKNNLFKNSMEIVEYDEELGDLVTVCHRYIGCPSVELHFIPDPDHTKPDLIASATAQLRIYSYHDEPKDLVLEAKLQSARGNQVSPLTGLDWNEVFTERIATCSIDSSCTIWDIEAQKAISELPPPFPADVQQRLKHKCITQMIAHDKPVHGIEWCKLNGGQHNFGTCSADGSARLFDLRDLSTSQIIYEDPEQGAVNHLAFNKIDETCWALVHHNSNHVIVGDHRMPNRVLQRFTKHSSPINSVDWAPHTNQHLCTGSSDCQALIWQIHYTSEPILAYPAAGEITKIRWSGIYSNWIAISFSNKIELLRV</sequence>
<evidence type="ECO:0000256" key="1">
    <source>
        <dbReference type="ARBA" id="ARBA00022574"/>
    </source>
</evidence>
<dbReference type="PROSITE" id="PS50294">
    <property type="entry name" value="WD_REPEATS_REGION"/>
    <property type="match status" value="1"/>
</dbReference>
<accession>A0A811LF44</accession>
<dbReference type="SMART" id="SM00320">
    <property type="entry name" value="WD40"/>
    <property type="match status" value="3"/>
</dbReference>
<evidence type="ECO:0000256" key="2">
    <source>
        <dbReference type="ARBA" id="ARBA00022737"/>
    </source>
</evidence>
<dbReference type="Proteomes" id="UP000783686">
    <property type="component" value="Unassembled WGS sequence"/>
</dbReference>
<evidence type="ECO:0000256" key="3">
    <source>
        <dbReference type="PROSITE-ProRule" id="PRU00221"/>
    </source>
</evidence>
<evidence type="ECO:0008006" key="7">
    <source>
        <dbReference type="Google" id="ProtNLM"/>
    </source>
</evidence>
<gene>
    <name evidence="5" type="ORF">BOKJ2_LOCUS11949</name>
</gene>
<dbReference type="InterPro" id="IPR001680">
    <property type="entry name" value="WD40_rpt"/>
</dbReference>
<comment type="caution">
    <text evidence="5">The sequence shown here is derived from an EMBL/GenBank/DDBJ whole genome shotgun (WGS) entry which is preliminary data.</text>
</comment>
<keyword evidence="1 3" id="KW-0853">WD repeat</keyword>
<reference evidence="5" key="1">
    <citation type="submission" date="2020-09" db="EMBL/GenBank/DDBJ databases">
        <authorList>
            <person name="Kikuchi T."/>
        </authorList>
    </citation>
    <scope>NUCLEOTIDE SEQUENCE</scope>
    <source>
        <strain evidence="5">SH1</strain>
    </source>
</reference>
<feature type="compositionally biased region" description="Basic and acidic residues" evidence="4">
    <location>
        <begin position="203"/>
        <end position="221"/>
    </location>
</feature>
<organism evidence="5 6">
    <name type="scientific">Bursaphelenchus okinawaensis</name>
    <dbReference type="NCBI Taxonomy" id="465554"/>
    <lineage>
        <taxon>Eukaryota</taxon>
        <taxon>Metazoa</taxon>
        <taxon>Ecdysozoa</taxon>
        <taxon>Nematoda</taxon>
        <taxon>Chromadorea</taxon>
        <taxon>Rhabditida</taxon>
        <taxon>Tylenchina</taxon>
        <taxon>Tylenchomorpha</taxon>
        <taxon>Aphelenchoidea</taxon>
        <taxon>Aphelenchoididae</taxon>
        <taxon>Bursaphelenchus</taxon>
    </lineage>
</organism>
<keyword evidence="6" id="KW-1185">Reference proteome</keyword>
<keyword evidence="2" id="KW-0677">Repeat</keyword>
<feature type="region of interest" description="Disordered" evidence="4">
    <location>
        <begin position="203"/>
        <end position="222"/>
    </location>
</feature>
<evidence type="ECO:0000256" key="4">
    <source>
        <dbReference type="SAM" id="MobiDB-lite"/>
    </source>
</evidence>
<feature type="compositionally biased region" description="Polar residues" evidence="4">
    <location>
        <begin position="1"/>
        <end position="11"/>
    </location>
</feature>
<dbReference type="InterPro" id="IPR015943">
    <property type="entry name" value="WD40/YVTN_repeat-like_dom_sf"/>
</dbReference>
<dbReference type="EMBL" id="CAJFDH010000005">
    <property type="protein sequence ID" value="CAD5226181.1"/>
    <property type="molecule type" value="Genomic_DNA"/>
</dbReference>
<feature type="compositionally biased region" description="Basic and acidic residues" evidence="4">
    <location>
        <begin position="101"/>
        <end position="110"/>
    </location>
</feature>
<dbReference type="Gene3D" id="2.130.10.10">
    <property type="entry name" value="YVTN repeat-like/Quinoprotein amine dehydrogenase"/>
    <property type="match status" value="1"/>
</dbReference>
<feature type="repeat" description="WD" evidence="3">
    <location>
        <begin position="789"/>
        <end position="823"/>
    </location>
</feature>
<dbReference type="InterPro" id="IPR045159">
    <property type="entry name" value="DCAF7-like"/>
</dbReference>
<name>A0A811LF44_9BILA</name>
<evidence type="ECO:0000313" key="6">
    <source>
        <dbReference type="Proteomes" id="UP000614601"/>
    </source>
</evidence>
<dbReference type="OrthoDB" id="24670at2759"/>
<feature type="region of interest" description="Disordered" evidence="4">
    <location>
        <begin position="1"/>
        <end position="165"/>
    </location>
</feature>
<dbReference type="InterPro" id="IPR036322">
    <property type="entry name" value="WD40_repeat_dom_sf"/>
</dbReference>
<dbReference type="AlphaFoldDB" id="A0A811LF44"/>